<evidence type="ECO:0000313" key="3">
    <source>
        <dbReference type="Proteomes" id="UP000559987"/>
    </source>
</evidence>
<dbReference type="Gene3D" id="3.40.30.10">
    <property type="entry name" value="Glutaredoxin"/>
    <property type="match status" value="1"/>
</dbReference>
<evidence type="ECO:0000259" key="1">
    <source>
        <dbReference type="PROSITE" id="PS50404"/>
    </source>
</evidence>
<dbReference type="AlphaFoldDB" id="A0A839UPY4"/>
<dbReference type="Pfam" id="PF13417">
    <property type="entry name" value="GST_N_3"/>
    <property type="match status" value="1"/>
</dbReference>
<dbReference type="EMBL" id="JACHXZ010000001">
    <property type="protein sequence ID" value="MBB3167876.1"/>
    <property type="molecule type" value="Genomic_DNA"/>
</dbReference>
<gene>
    <name evidence="2" type="ORF">FHS30_001052</name>
</gene>
<dbReference type="Proteomes" id="UP000559987">
    <property type="component" value="Unassembled WGS sequence"/>
</dbReference>
<dbReference type="RefSeq" id="WP_246341130.1">
    <property type="nucleotide sequence ID" value="NZ_JACHXZ010000001.1"/>
</dbReference>
<name>A0A839UPY4_9GAMM</name>
<dbReference type="InterPro" id="IPR036249">
    <property type="entry name" value="Thioredoxin-like_sf"/>
</dbReference>
<accession>A0A839UPY4</accession>
<dbReference type="InterPro" id="IPR004045">
    <property type="entry name" value="Glutathione_S-Trfase_N"/>
</dbReference>
<dbReference type="PROSITE" id="PS51354">
    <property type="entry name" value="GLUTAREDOXIN_2"/>
    <property type="match status" value="1"/>
</dbReference>
<dbReference type="SUPFAM" id="SSF52833">
    <property type="entry name" value="Thioredoxin-like"/>
    <property type="match status" value="1"/>
</dbReference>
<protein>
    <submittedName>
        <fullName evidence="2">Glutaredoxin</fullName>
    </submittedName>
</protein>
<comment type="caution">
    <text evidence="2">The sequence shown here is derived from an EMBL/GenBank/DDBJ whole genome shotgun (WGS) entry which is preliminary data.</text>
</comment>
<dbReference type="InterPro" id="IPR011767">
    <property type="entry name" value="GLR_AS"/>
</dbReference>
<keyword evidence="3" id="KW-1185">Reference proteome</keyword>
<organism evidence="2 3">
    <name type="scientific">Simiduia aestuariiviva</name>
    <dbReference type="NCBI Taxonomy" id="1510459"/>
    <lineage>
        <taxon>Bacteria</taxon>
        <taxon>Pseudomonadati</taxon>
        <taxon>Pseudomonadota</taxon>
        <taxon>Gammaproteobacteria</taxon>
        <taxon>Cellvibrionales</taxon>
        <taxon>Cellvibrionaceae</taxon>
        <taxon>Simiduia</taxon>
    </lineage>
</organism>
<dbReference type="PROSITE" id="PS50404">
    <property type="entry name" value="GST_NTER"/>
    <property type="match status" value="1"/>
</dbReference>
<sequence length="131" mass="15066">MKLLREGLGRIIILVDYLTRPAPMKRSKPEQAKVNAQLAHMALYQFYACPFCIKTRRALRRLNLPMQTRNIHDGSEFRLELKSATGKVKAPCLRIQEGEQVQWLFESNDIIAYLEKRFHQPPPATCAKTAA</sequence>
<proteinExistence type="predicted"/>
<evidence type="ECO:0000313" key="2">
    <source>
        <dbReference type="EMBL" id="MBB3167876.1"/>
    </source>
</evidence>
<dbReference type="PROSITE" id="PS00195">
    <property type="entry name" value="GLUTAREDOXIN_1"/>
    <property type="match status" value="1"/>
</dbReference>
<reference evidence="2 3" key="1">
    <citation type="submission" date="2020-08" db="EMBL/GenBank/DDBJ databases">
        <title>Genomic Encyclopedia of Type Strains, Phase III (KMG-III): the genomes of soil and plant-associated and newly described type strains.</title>
        <authorList>
            <person name="Whitman W."/>
        </authorList>
    </citation>
    <scope>NUCLEOTIDE SEQUENCE [LARGE SCALE GENOMIC DNA]</scope>
    <source>
        <strain evidence="2 3">CECT 8571</strain>
    </source>
</reference>
<feature type="domain" description="GST N-terminal" evidence="1">
    <location>
        <begin position="39"/>
        <end position="122"/>
    </location>
</feature>